<evidence type="ECO:0000313" key="2">
    <source>
        <dbReference type="EMBL" id="CAK9073216.1"/>
    </source>
</evidence>
<accession>A0ABP0PBS4</accession>
<protein>
    <submittedName>
        <fullName evidence="2">Uncharacterized protein</fullName>
    </submittedName>
</protein>
<proteinExistence type="predicted"/>
<dbReference type="EMBL" id="CAXAMM010034669">
    <property type="protein sequence ID" value="CAK9073216.1"/>
    <property type="molecule type" value="Genomic_DNA"/>
</dbReference>
<organism evidence="2 3">
    <name type="scientific">Durusdinium trenchii</name>
    <dbReference type="NCBI Taxonomy" id="1381693"/>
    <lineage>
        <taxon>Eukaryota</taxon>
        <taxon>Sar</taxon>
        <taxon>Alveolata</taxon>
        <taxon>Dinophyceae</taxon>
        <taxon>Suessiales</taxon>
        <taxon>Symbiodiniaceae</taxon>
        <taxon>Durusdinium</taxon>
    </lineage>
</organism>
<reference evidence="2 3" key="1">
    <citation type="submission" date="2024-02" db="EMBL/GenBank/DDBJ databases">
        <authorList>
            <person name="Chen Y."/>
            <person name="Shah S."/>
            <person name="Dougan E. K."/>
            <person name="Thang M."/>
            <person name="Chan C."/>
        </authorList>
    </citation>
    <scope>NUCLEOTIDE SEQUENCE [LARGE SCALE GENOMIC DNA]</scope>
</reference>
<comment type="caution">
    <text evidence="2">The sequence shown here is derived from an EMBL/GenBank/DDBJ whole genome shotgun (WGS) entry which is preliminary data.</text>
</comment>
<keyword evidence="3" id="KW-1185">Reference proteome</keyword>
<dbReference type="Proteomes" id="UP001642464">
    <property type="component" value="Unassembled WGS sequence"/>
</dbReference>
<sequence length="169" mass="18699">MTLCMGRRVPTPSLSRNQISSLEETKSEELSSRKQEQAQKVRCKQPLQRRAGLENVAPCQVLSGKKTSPCKMISASPNKENEEAVPTCIDMQNMFSKRKLFEKEVSEEQMLVEALRTAPTGQVFAALCGLRKALARPRPPIDGVLRCGGAELLVETLRTMLSIAKVAKQ</sequence>
<feature type="compositionally biased region" description="Basic and acidic residues" evidence="1">
    <location>
        <begin position="23"/>
        <end position="39"/>
    </location>
</feature>
<gene>
    <name evidence="2" type="ORF">SCF082_LOCUS35891</name>
</gene>
<name>A0ABP0PBS4_9DINO</name>
<evidence type="ECO:0000256" key="1">
    <source>
        <dbReference type="SAM" id="MobiDB-lite"/>
    </source>
</evidence>
<feature type="region of interest" description="Disordered" evidence="1">
    <location>
        <begin position="1"/>
        <end position="43"/>
    </location>
</feature>
<evidence type="ECO:0000313" key="3">
    <source>
        <dbReference type="Proteomes" id="UP001642464"/>
    </source>
</evidence>